<dbReference type="OrthoDB" id="2162234at2759"/>
<feature type="compositionally biased region" description="Low complexity" evidence="1">
    <location>
        <begin position="347"/>
        <end position="364"/>
    </location>
</feature>
<organism evidence="2 3">
    <name type="scientific">Piromyces finnis</name>
    <dbReference type="NCBI Taxonomy" id="1754191"/>
    <lineage>
        <taxon>Eukaryota</taxon>
        <taxon>Fungi</taxon>
        <taxon>Fungi incertae sedis</taxon>
        <taxon>Chytridiomycota</taxon>
        <taxon>Chytridiomycota incertae sedis</taxon>
        <taxon>Neocallimastigomycetes</taxon>
        <taxon>Neocallimastigales</taxon>
        <taxon>Neocallimastigaceae</taxon>
        <taxon>Piromyces</taxon>
    </lineage>
</organism>
<feature type="compositionally biased region" description="Basic and acidic residues" evidence="1">
    <location>
        <begin position="215"/>
        <end position="227"/>
    </location>
</feature>
<sequence>TPINIPNELERKLSIIKPVLLPSNSKYNGSSYDVNSLDRSNSRNSITLNTKYPVPLEPINKTPSHSSINNESSYVDNSYLPASPKLHTYRSQGEDILKTRKICVVNTPSNNLMNIIDSHSNNLSINSLNQKVGNNETSSLSNSNSNTDNKTTKNNKKSKNNNKNKNIKSKNNKNGNSKISKTTTYTAKKKKSLHPKQTETGDTTKKLSSSTLLKQENKASEKESPFIQKEEIKTLNISTKNEEPMIVKTPQGNTNINNHSNNNIILNENNNINIINKTKSIDTFDNNGNSNIKNNDKDKNKNNSNITTLKSNSKEKNNKKPDNIDKKNNTSNITENCNSITKKKKAQTTIGKGKTTTKSTITSSTKKDSNKKVNTNGSNTKKPEKLDTSKQVIDVNENKIQNIVQNDMISSTSNKSLINNSEIKESITVENQTIKNDTNENSLQLNNKKQISLTNSISEKKTIQFNVVINDSINITSEPTTSTTTNINITSNNKDNDNKNSNAVKSKDNENSINLNHINTTGKETISTITSPPLKNTNNRTKKLKNTSNVANNIGSEDKLKERKDQSNKKSNIEQSNSNIPSKKKENGNSTDNKKLEEPTSNNNKLPILSNTSSKASTYLKPKASQLNPLNQTSIPPTSSISQQSIRNQNILSTVDFGTNFNDNVKQSIYNHDPKGIYQGTNNLFSDSGGKSHTSGLLDTAKNCQSTINKIKLPTMSENNTHPQKLTSTPAPKTSAISGNVNLNDMFPMPNTKLTPLSSINANNKINYLMEKENQQYQESSSIINNFPQSRPIHTVLKPIQLTGNLPFGNEQTIENIGIKNKYTPLDNIPSKPAVQILQPLKSHNQIKPDFGNQSLNPLPKIPNNKHDLPFPAIRKSKK</sequence>
<feature type="compositionally biased region" description="Basic and acidic residues" evidence="1">
    <location>
        <begin position="583"/>
        <end position="598"/>
    </location>
</feature>
<dbReference type="AlphaFoldDB" id="A0A1Y1VIQ7"/>
<proteinExistence type="predicted"/>
<feature type="compositionally biased region" description="Low complexity" evidence="1">
    <location>
        <begin position="632"/>
        <end position="645"/>
    </location>
</feature>
<feature type="compositionally biased region" description="Basic and acidic residues" evidence="1">
    <location>
        <begin position="312"/>
        <end position="328"/>
    </location>
</feature>
<feature type="compositionally biased region" description="Basic and acidic residues" evidence="1">
    <location>
        <begin position="196"/>
        <end position="205"/>
    </location>
</feature>
<feature type="compositionally biased region" description="Basic residues" evidence="1">
    <location>
        <begin position="153"/>
        <end position="171"/>
    </location>
</feature>
<evidence type="ECO:0000313" key="2">
    <source>
        <dbReference type="EMBL" id="ORX55982.1"/>
    </source>
</evidence>
<feature type="compositionally biased region" description="Low complexity" evidence="1">
    <location>
        <begin position="172"/>
        <end position="186"/>
    </location>
</feature>
<dbReference type="EMBL" id="MCFH01000008">
    <property type="protein sequence ID" value="ORX55982.1"/>
    <property type="molecule type" value="Genomic_DNA"/>
</dbReference>
<feature type="compositionally biased region" description="Polar residues" evidence="1">
    <location>
        <begin position="599"/>
        <end position="617"/>
    </location>
</feature>
<feature type="compositionally biased region" description="Low complexity" evidence="1">
    <location>
        <begin position="127"/>
        <end position="149"/>
    </location>
</feature>
<feature type="region of interest" description="Disordered" evidence="1">
    <location>
        <begin position="127"/>
        <end position="227"/>
    </location>
</feature>
<feature type="region of interest" description="Disordered" evidence="1">
    <location>
        <begin position="858"/>
        <end position="879"/>
    </location>
</feature>
<feature type="compositionally biased region" description="Basic and acidic residues" evidence="1">
    <location>
        <begin position="556"/>
        <end position="572"/>
    </location>
</feature>
<evidence type="ECO:0000313" key="3">
    <source>
        <dbReference type="Proteomes" id="UP000193719"/>
    </source>
</evidence>
<feature type="compositionally biased region" description="Low complexity" evidence="1">
    <location>
        <begin position="476"/>
        <end position="504"/>
    </location>
</feature>
<protein>
    <submittedName>
        <fullName evidence="2">Uncharacterized protein</fullName>
    </submittedName>
</protein>
<feature type="non-terminal residue" evidence="2">
    <location>
        <position position="1"/>
    </location>
</feature>
<keyword evidence="3" id="KW-1185">Reference proteome</keyword>
<gene>
    <name evidence="2" type="ORF">BCR36DRAFT_280606</name>
</gene>
<reference evidence="2 3" key="2">
    <citation type="submission" date="2016-08" db="EMBL/GenBank/DDBJ databases">
        <title>Pervasive Adenine N6-methylation of Active Genes in Fungi.</title>
        <authorList>
            <consortium name="DOE Joint Genome Institute"/>
            <person name="Mondo S.J."/>
            <person name="Dannebaum R.O."/>
            <person name="Kuo R.C."/>
            <person name="Labutti K."/>
            <person name="Haridas S."/>
            <person name="Kuo A."/>
            <person name="Salamov A."/>
            <person name="Ahrendt S.R."/>
            <person name="Lipzen A."/>
            <person name="Sullivan W."/>
            <person name="Andreopoulos W.B."/>
            <person name="Clum A."/>
            <person name="Lindquist E."/>
            <person name="Daum C."/>
            <person name="Ramamoorthy G.K."/>
            <person name="Gryganskyi A."/>
            <person name="Culley D."/>
            <person name="Magnuson J.K."/>
            <person name="James T.Y."/>
            <person name="O'Malley M.A."/>
            <person name="Stajich J.E."/>
            <person name="Spatafora J.W."/>
            <person name="Visel A."/>
            <person name="Grigoriev I.V."/>
        </authorList>
    </citation>
    <scope>NUCLEOTIDE SEQUENCE [LARGE SCALE GENOMIC DNA]</scope>
    <source>
        <strain evidence="3">finn</strain>
    </source>
</reference>
<feature type="region of interest" description="Disordered" evidence="1">
    <location>
        <begin position="283"/>
        <end position="388"/>
    </location>
</feature>
<feature type="compositionally biased region" description="Polar residues" evidence="1">
    <location>
        <begin position="511"/>
        <end position="533"/>
    </location>
</feature>
<feature type="region of interest" description="Disordered" evidence="1">
    <location>
        <begin position="476"/>
        <end position="645"/>
    </location>
</feature>
<reference evidence="2 3" key="1">
    <citation type="submission" date="2016-08" db="EMBL/GenBank/DDBJ databases">
        <title>Genomes of anaerobic fungi encode conserved fungal cellulosomes for biomass hydrolysis.</title>
        <authorList>
            <consortium name="DOE Joint Genome Institute"/>
            <person name="Haitjema C.H."/>
            <person name="Gilmore S.P."/>
            <person name="Henske J.K."/>
            <person name="Solomon K.V."/>
            <person name="De Groot R."/>
            <person name="Kuo A."/>
            <person name="Mondo S.J."/>
            <person name="Salamov A.A."/>
            <person name="Labutti K."/>
            <person name="Zhao Z."/>
            <person name="Chiniquy J."/>
            <person name="Barry K."/>
            <person name="Brewer H.M."/>
            <person name="Purvine S.O."/>
            <person name="Wright A.T."/>
            <person name="Boxma B."/>
            <person name="Van Alen T."/>
            <person name="Hackstein J.H."/>
            <person name="Baker S.E."/>
            <person name="Grigoriev I.V."/>
            <person name="O'Malley M.A."/>
        </authorList>
    </citation>
    <scope>NUCLEOTIDE SEQUENCE [LARGE SCALE GENOMIC DNA]</scope>
    <source>
        <strain evidence="3">finn</strain>
    </source>
</reference>
<accession>A0A1Y1VIQ7</accession>
<evidence type="ECO:0000256" key="1">
    <source>
        <dbReference type="SAM" id="MobiDB-lite"/>
    </source>
</evidence>
<comment type="caution">
    <text evidence="2">The sequence shown here is derived from an EMBL/GenBank/DDBJ whole genome shotgun (WGS) entry which is preliminary data.</text>
</comment>
<name>A0A1Y1VIQ7_9FUNG</name>
<dbReference type="Proteomes" id="UP000193719">
    <property type="component" value="Unassembled WGS sequence"/>
</dbReference>